<dbReference type="PROSITE" id="PS00107">
    <property type="entry name" value="PROTEIN_KINASE_ATP"/>
    <property type="match status" value="1"/>
</dbReference>
<dbReference type="GO" id="GO:0004674">
    <property type="term" value="F:protein serine/threonine kinase activity"/>
    <property type="evidence" value="ECO:0007669"/>
    <property type="project" value="UniProtKB-KW"/>
</dbReference>
<dbReference type="AlphaFoldDB" id="A0A9W8PZE4"/>
<dbReference type="Pfam" id="PF00069">
    <property type="entry name" value="Pkinase"/>
    <property type="match status" value="1"/>
</dbReference>
<dbReference type="InterPro" id="IPR011009">
    <property type="entry name" value="Kinase-like_dom_sf"/>
</dbReference>
<sequence length="380" mass="43480">MSEYWDGEDHVVTRPGNRIYKGLQIVRYKDWESTPFLRVRTLGEGRFGQVEEVRSKRDQNVYACKTFKVGQQTAEELREDLLDEFIKVRRVTISDDVVRAVTAFVIPDQGQFSLVLEPVASEGDLDQFMKEYRNTDRPVTISTFQAGDEMYVRGNNPDERDLQATPTLLNPFYSLSKALSAIHAHGIRHRDIKPANCLVHKGKVLLSDFGFARLYDGAEKYGMGSNGNPGIKNYRYRAPEVLKGKYRDEATDVFSLGCTFVEILATLQAHTSRVDPWPAEEKESEAERIQVEVYANDIERIVDGISNPIKSRAPHYKLYRPDLSPIYKVVRSMMHPSWRKRPNANELRHMLVSARVDETNRGQPVVHDSDSSGLSKSRRR</sequence>
<dbReference type="OrthoDB" id="248923at2759"/>
<dbReference type="SUPFAM" id="SSF56112">
    <property type="entry name" value="Protein kinase-like (PK-like)"/>
    <property type="match status" value="1"/>
</dbReference>
<evidence type="ECO:0000256" key="6">
    <source>
        <dbReference type="PROSITE-ProRule" id="PRU10141"/>
    </source>
</evidence>
<evidence type="ECO:0000256" key="1">
    <source>
        <dbReference type="ARBA" id="ARBA00022679"/>
    </source>
</evidence>
<evidence type="ECO:0000256" key="7">
    <source>
        <dbReference type="RuleBase" id="RU000304"/>
    </source>
</evidence>
<evidence type="ECO:0000256" key="4">
    <source>
        <dbReference type="ARBA" id="ARBA00022840"/>
    </source>
</evidence>
<dbReference type="InterPro" id="IPR000719">
    <property type="entry name" value="Prot_kinase_dom"/>
</dbReference>
<evidence type="ECO:0000313" key="10">
    <source>
        <dbReference type="EMBL" id="KAJ4022747.1"/>
    </source>
</evidence>
<dbReference type="PANTHER" id="PTHR11042:SF190">
    <property type="entry name" value="MITOSIS INHIBITOR PROTEIN KINASE MIK1"/>
    <property type="match status" value="1"/>
</dbReference>
<dbReference type="PANTHER" id="PTHR11042">
    <property type="entry name" value="EUKARYOTIC TRANSLATION INITIATION FACTOR 2-ALPHA KINASE EIF2-ALPHA KINASE -RELATED"/>
    <property type="match status" value="1"/>
</dbReference>
<keyword evidence="7" id="KW-0723">Serine/threonine-protein kinase</keyword>
<evidence type="ECO:0000256" key="2">
    <source>
        <dbReference type="ARBA" id="ARBA00022741"/>
    </source>
</evidence>
<dbReference type="CDD" id="cd00180">
    <property type="entry name" value="PKc"/>
    <property type="match status" value="1"/>
</dbReference>
<dbReference type="InterPro" id="IPR050339">
    <property type="entry name" value="CC_SR_Kinase"/>
</dbReference>
<feature type="binding site" evidence="6">
    <location>
        <position position="65"/>
    </location>
    <ligand>
        <name>ATP</name>
        <dbReference type="ChEBI" id="CHEBI:30616"/>
    </ligand>
</feature>
<feature type="domain" description="Protein kinase" evidence="9">
    <location>
        <begin position="36"/>
        <end position="352"/>
    </location>
</feature>
<organism evidence="10 11">
    <name type="scientific">Fusarium irregulare</name>
    <dbReference type="NCBI Taxonomy" id="2494466"/>
    <lineage>
        <taxon>Eukaryota</taxon>
        <taxon>Fungi</taxon>
        <taxon>Dikarya</taxon>
        <taxon>Ascomycota</taxon>
        <taxon>Pezizomycotina</taxon>
        <taxon>Sordariomycetes</taxon>
        <taxon>Hypocreomycetidae</taxon>
        <taxon>Hypocreales</taxon>
        <taxon>Nectriaceae</taxon>
        <taxon>Fusarium</taxon>
        <taxon>Fusarium incarnatum-equiseti species complex</taxon>
    </lineage>
</organism>
<dbReference type="Gene3D" id="3.30.200.20">
    <property type="entry name" value="Phosphorylase Kinase, domain 1"/>
    <property type="match status" value="1"/>
</dbReference>
<reference evidence="10" key="1">
    <citation type="submission" date="2022-10" db="EMBL/GenBank/DDBJ databases">
        <title>Fusarium specimens isolated from Avocado Roots.</title>
        <authorList>
            <person name="Stajich J."/>
            <person name="Roper C."/>
            <person name="Heimlech-Rivalta G."/>
        </authorList>
    </citation>
    <scope>NUCLEOTIDE SEQUENCE</scope>
    <source>
        <strain evidence="10">CF00143</strain>
    </source>
</reference>
<evidence type="ECO:0000256" key="5">
    <source>
        <dbReference type="ARBA" id="ARBA00037982"/>
    </source>
</evidence>
<proteinExistence type="inferred from homology"/>
<dbReference type="Proteomes" id="UP001152130">
    <property type="component" value="Unassembled WGS sequence"/>
</dbReference>
<keyword evidence="2 6" id="KW-0547">Nucleotide-binding</keyword>
<keyword evidence="11" id="KW-1185">Reference proteome</keyword>
<dbReference type="GO" id="GO:0005524">
    <property type="term" value="F:ATP binding"/>
    <property type="evidence" value="ECO:0007669"/>
    <property type="project" value="UniProtKB-UniRule"/>
</dbReference>
<keyword evidence="4 6" id="KW-0067">ATP-binding</keyword>
<dbReference type="GO" id="GO:0005737">
    <property type="term" value="C:cytoplasm"/>
    <property type="evidence" value="ECO:0007669"/>
    <property type="project" value="TreeGrafter"/>
</dbReference>
<dbReference type="GO" id="GO:0005634">
    <property type="term" value="C:nucleus"/>
    <property type="evidence" value="ECO:0007669"/>
    <property type="project" value="TreeGrafter"/>
</dbReference>
<evidence type="ECO:0000256" key="3">
    <source>
        <dbReference type="ARBA" id="ARBA00022777"/>
    </source>
</evidence>
<dbReference type="InterPro" id="IPR017441">
    <property type="entry name" value="Protein_kinase_ATP_BS"/>
</dbReference>
<evidence type="ECO:0000256" key="8">
    <source>
        <dbReference type="SAM" id="MobiDB-lite"/>
    </source>
</evidence>
<accession>A0A9W8PZE4</accession>
<dbReference type="PROSITE" id="PS00108">
    <property type="entry name" value="PROTEIN_KINASE_ST"/>
    <property type="match status" value="1"/>
</dbReference>
<dbReference type="InterPro" id="IPR008271">
    <property type="entry name" value="Ser/Thr_kinase_AS"/>
</dbReference>
<comment type="caution">
    <text evidence="10">The sequence shown here is derived from an EMBL/GenBank/DDBJ whole genome shotgun (WGS) entry which is preliminary data.</text>
</comment>
<feature type="compositionally biased region" description="Polar residues" evidence="8">
    <location>
        <begin position="371"/>
        <end position="380"/>
    </location>
</feature>
<keyword evidence="1" id="KW-0808">Transferase</keyword>
<dbReference type="EMBL" id="JAPDHF010000002">
    <property type="protein sequence ID" value="KAJ4022747.1"/>
    <property type="molecule type" value="Genomic_DNA"/>
</dbReference>
<dbReference type="Gene3D" id="1.10.510.10">
    <property type="entry name" value="Transferase(Phosphotransferase) domain 1"/>
    <property type="match status" value="1"/>
</dbReference>
<gene>
    <name evidence="10" type="ORF">NW766_001794</name>
</gene>
<evidence type="ECO:0000313" key="11">
    <source>
        <dbReference type="Proteomes" id="UP001152130"/>
    </source>
</evidence>
<protein>
    <recommendedName>
        <fullName evidence="9">Protein kinase domain-containing protein</fullName>
    </recommendedName>
</protein>
<comment type="similarity">
    <text evidence="5">Belongs to the protein kinase superfamily. Ser/Thr protein kinase family. GCN2 subfamily.</text>
</comment>
<dbReference type="SMART" id="SM00220">
    <property type="entry name" value="S_TKc"/>
    <property type="match status" value="1"/>
</dbReference>
<feature type="region of interest" description="Disordered" evidence="8">
    <location>
        <begin position="355"/>
        <end position="380"/>
    </location>
</feature>
<keyword evidence="3" id="KW-0418">Kinase</keyword>
<dbReference type="PROSITE" id="PS50011">
    <property type="entry name" value="PROTEIN_KINASE_DOM"/>
    <property type="match status" value="1"/>
</dbReference>
<name>A0A9W8PZE4_9HYPO</name>
<evidence type="ECO:0000259" key="9">
    <source>
        <dbReference type="PROSITE" id="PS50011"/>
    </source>
</evidence>